<dbReference type="Pfam" id="PF00903">
    <property type="entry name" value="Glyoxalase"/>
    <property type="match status" value="1"/>
</dbReference>
<dbReference type="SUPFAM" id="SSF54593">
    <property type="entry name" value="Glyoxalase/Bleomycin resistance protein/Dihydroxybiphenyl dioxygenase"/>
    <property type="match status" value="1"/>
</dbReference>
<evidence type="ECO:0000259" key="2">
    <source>
        <dbReference type="Pfam" id="PF00903"/>
    </source>
</evidence>
<dbReference type="InterPro" id="IPR004360">
    <property type="entry name" value="Glyas_Fos-R_dOase_dom"/>
</dbReference>
<sequence length="182" mass="19673">MRRLTSRRSASTRPDQSRRVCNSDSRASSRAEVFGTNLNFRGDARAALEFYRSVFGGHLTAVAYGDFGMPAELPDADKIVFGQVTADNGFTIMAYDVPGQSPAAAPAGATTRENGMTRTGERFFVSVRGETADEVSALWDRLSDGAEIIEKFGPSPWAPGFGMLTDRFGVTWILDVAVTYAG</sequence>
<dbReference type="EMBL" id="BOMM01000090">
    <property type="protein sequence ID" value="GIE16548.1"/>
    <property type="molecule type" value="Genomic_DNA"/>
</dbReference>
<organism evidence="3 4">
    <name type="scientific">Paractinoplanes ferrugineus</name>
    <dbReference type="NCBI Taxonomy" id="113564"/>
    <lineage>
        <taxon>Bacteria</taxon>
        <taxon>Bacillati</taxon>
        <taxon>Actinomycetota</taxon>
        <taxon>Actinomycetes</taxon>
        <taxon>Micromonosporales</taxon>
        <taxon>Micromonosporaceae</taxon>
        <taxon>Paractinoplanes</taxon>
    </lineage>
</organism>
<comment type="caution">
    <text evidence="3">The sequence shown here is derived from an EMBL/GenBank/DDBJ whole genome shotgun (WGS) entry which is preliminary data.</text>
</comment>
<reference evidence="3" key="1">
    <citation type="submission" date="2021-01" db="EMBL/GenBank/DDBJ databases">
        <title>Whole genome shotgun sequence of Actinoplanes ferrugineus NBRC 15555.</title>
        <authorList>
            <person name="Komaki H."/>
            <person name="Tamura T."/>
        </authorList>
    </citation>
    <scope>NUCLEOTIDE SEQUENCE</scope>
    <source>
        <strain evidence="3">NBRC 15555</strain>
    </source>
</reference>
<dbReference type="Proteomes" id="UP000598174">
    <property type="component" value="Unassembled WGS sequence"/>
</dbReference>
<name>A0A919MI65_9ACTN</name>
<accession>A0A919MI65</accession>
<dbReference type="PANTHER" id="PTHR33990:SF1">
    <property type="entry name" value="PROTEIN YJDN"/>
    <property type="match status" value="1"/>
</dbReference>
<dbReference type="InterPro" id="IPR029068">
    <property type="entry name" value="Glyas_Bleomycin-R_OHBP_Dase"/>
</dbReference>
<feature type="region of interest" description="Disordered" evidence="1">
    <location>
        <begin position="1"/>
        <end position="26"/>
    </location>
</feature>
<proteinExistence type="predicted"/>
<dbReference type="InterPro" id="IPR028973">
    <property type="entry name" value="PhnB-like"/>
</dbReference>
<evidence type="ECO:0000313" key="3">
    <source>
        <dbReference type="EMBL" id="GIE16548.1"/>
    </source>
</evidence>
<dbReference type="RefSeq" id="WP_239118615.1">
    <property type="nucleotide sequence ID" value="NZ_BAAABP010000053.1"/>
</dbReference>
<evidence type="ECO:0000313" key="4">
    <source>
        <dbReference type="Proteomes" id="UP000598174"/>
    </source>
</evidence>
<protein>
    <submittedName>
        <fullName evidence="3">VOC family protein</fullName>
    </submittedName>
</protein>
<feature type="domain" description="Glyoxalase/fosfomycin resistance/dioxygenase" evidence="2">
    <location>
        <begin position="40"/>
        <end position="172"/>
    </location>
</feature>
<dbReference type="AlphaFoldDB" id="A0A919MI65"/>
<dbReference type="CDD" id="cd06588">
    <property type="entry name" value="PhnB_like"/>
    <property type="match status" value="1"/>
</dbReference>
<gene>
    <name evidence="3" type="primary">phnB_2</name>
    <name evidence="3" type="ORF">Afe05nite_83880</name>
</gene>
<dbReference type="Gene3D" id="3.10.180.10">
    <property type="entry name" value="2,3-Dihydroxybiphenyl 1,2-Dioxygenase, domain 1"/>
    <property type="match status" value="1"/>
</dbReference>
<evidence type="ECO:0000256" key="1">
    <source>
        <dbReference type="SAM" id="MobiDB-lite"/>
    </source>
</evidence>
<keyword evidence="4" id="KW-1185">Reference proteome</keyword>
<dbReference type="PANTHER" id="PTHR33990">
    <property type="entry name" value="PROTEIN YJDN-RELATED"/>
    <property type="match status" value="1"/>
</dbReference>